<evidence type="ECO:0000256" key="2">
    <source>
        <dbReference type="ARBA" id="ARBA00022837"/>
    </source>
</evidence>
<dbReference type="SUPFAM" id="SSF47473">
    <property type="entry name" value="EF-hand"/>
    <property type="match status" value="1"/>
</dbReference>
<dbReference type="FunFam" id="1.10.238.10:FF:000001">
    <property type="entry name" value="Calmodulin 1"/>
    <property type="match status" value="1"/>
</dbReference>
<dbReference type="CDD" id="cd00051">
    <property type="entry name" value="EFh"/>
    <property type="match status" value="1"/>
</dbReference>
<dbReference type="InterPro" id="IPR002048">
    <property type="entry name" value="EF_hand_dom"/>
</dbReference>
<dbReference type="SMART" id="SM00054">
    <property type="entry name" value="EFh"/>
    <property type="match status" value="2"/>
</dbReference>
<dbReference type="GO" id="GO:0016460">
    <property type="term" value="C:myosin II complex"/>
    <property type="evidence" value="ECO:0007669"/>
    <property type="project" value="TreeGrafter"/>
</dbReference>
<comment type="caution">
    <text evidence="4">The sequence shown here is derived from an EMBL/GenBank/DDBJ whole genome shotgun (WGS) entry which is preliminary data.</text>
</comment>
<dbReference type="InterPro" id="IPR050230">
    <property type="entry name" value="CALM/Myosin/TropC-like"/>
</dbReference>
<dbReference type="InterPro" id="IPR011992">
    <property type="entry name" value="EF-hand-dom_pair"/>
</dbReference>
<feature type="domain" description="EF-hand" evidence="3">
    <location>
        <begin position="40"/>
        <end position="75"/>
    </location>
</feature>
<evidence type="ECO:0000313" key="5">
    <source>
        <dbReference type="Proteomes" id="UP000499080"/>
    </source>
</evidence>
<dbReference type="Pfam" id="PF13833">
    <property type="entry name" value="EF-hand_8"/>
    <property type="match status" value="1"/>
</dbReference>
<accession>A0A4Y2B719</accession>
<gene>
    <name evidence="4" type="ORF">AVEN_117774_1</name>
</gene>
<dbReference type="GO" id="GO:0005509">
    <property type="term" value="F:calcium ion binding"/>
    <property type="evidence" value="ECO:0007669"/>
    <property type="project" value="InterPro"/>
</dbReference>
<evidence type="ECO:0000259" key="3">
    <source>
        <dbReference type="PROSITE" id="PS50222"/>
    </source>
</evidence>
<reference evidence="4 5" key="1">
    <citation type="journal article" date="2019" name="Sci. Rep.">
        <title>Orb-weaving spider Araneus ventricosus genome elucidates the spidroin gene catalogue.</title>
        <authorList>
            <person name="Kono N."/>
            <person name="Nakamura H."/>
            <person name="Ohtoshi R."/>
            <person name="Moran D.A.P."/>
            <person name="Shinohara A."/>
            <person name="Yoshida Y."/>
            <person name="Fujiwara M."/>
            <person name="Mori M."/>
            <person name="Tomita M."/>
            <person name="Arakawa K."/>
        </authorList>
    </citation>
    <scope>NUCLEOTIDE SEQUENCE [LARGE SCALE GENOMIC DNA]</scope>
</reference>
<dbReference type="PANTHER" id="PTHR23048:SF0">
    <property type="entry name" value="CALMODULIN LIKE 3"/>
    <property type="match status" value="1"/>
</dbReference>
<keyword evidence="2" id="KW-0106">Calcium</keyword>
<organism evidence="4 5">
    <name type="scientific">Araneus ventricosus</name>
    <name type="common">Orbweaver spider</name>
    <name type="synonym">Epeira ventricosa</name>
    <dbReference type="NCBI Taxonomy" id="182803"/>
    <lineage>
        <taxon>Eukaryota</taxon>
        <taxon>Metazoa</taxon>
        <taxon>Ecdysozoa</taxon>
        <taxon>Arthropoda</taxon>
        <taxon>Chelicerata</taxon>
        <taxon>Arachnida</taxon>
        <taxon>Araneae</taxon>
        <taxon>Araneomorphae</taxon>
        <taxon>Entelegynae</taxon>
        <taxon>Araneoidea</taxon>
        <taxon>Araneidae</taxon>
        <taxon>Araneus</taxon>
    </lineage>
</organism>
<feature type="domain" description="EF-hand" evidence="3">
    <location>
        <begin position="76"/>
        <end position="109"/>
    </location>
</feature>
<dbReference type="PANTHER" id="PTHR23048">
    <property type="entry name" value="MYOSIN LIGHT CHAIN 1, 3"/>
    <property type="match status" value="1"/>
</dbReference>
<protein>
    <recommendedName>
        <fullName evidence="3">EF-hand domain-containing protein</fullName>
    </recommendedName>
</protein>
<dbReference type="InterPro" id="IPR018247">
    <property type="entry name" value="EF_Hand_1_Ca_BS"/>
</dbReference>
<proteinExistence type="predicted"/>
<dbReference type="PROSITE" id="PS00018">
    <property type="entry name" value="EF_HAND_1"/>
    <property type="match status" value="1"/>
</dbReference>
<keyword evidence="1" id="KW-0677">Repeat</keyword>
<keyword evidence="5" id="KW-1185">Reference proteome</keyword>
<dbReference type="Gene3D" id="1.10.238.10">
    <property type="entry name" value="EF-hand"/>
    <property type="match status" value="1"/>
</dbReference>
<dbReference type="Proteomes" id="UP000499080">
    <property type="component" value="Unassembled WGS sequence"/>
</dbReference>
<dbReference type="AlphaFoldDB" id="A0A4Y2B719"/>
<dbReference type="PROSITE" id="PS50222">
    <property type="entry name" value="EF_HAND_2"/>
    <property type="match status" value="2"/>
</dbReference>
<name>A0A4Y2B719_ARAVE</name>
<sequence>MEATPRKIKKLIDKLAIKNPDEISREDYEKIMLHVINDIDSDDQMEQSFKLFNTDGSGTISIGELKRIASTLELDLTNEEIQEMIYVADTDKDGIVTKEDFIDTARKIF</sequence>
<evidence type="ECO:0000256" key="1">
    <source>
        <dbReference type="ARBA" id="ARBA00022737"/>
    </source>
</evidence>
<dbReference type="OrthoDB" id="6433773at2759"/>
<dbReference type="EMBL" id="BGPR01000058">
    <property type="protein sequence ID" value="GBL88181.1"/>
    <property type="molecule type" value="Genomic_DNA"/>
</dbReference>
<evidence type="ECO:0000313" key="4">
    <source>
        <dbReference type="EMBL" id="GBL88181.1"/>
    </source>
</evidence>